<keyword evidence="3" id="KW-1185">Reference proteome</keyword>
<organism evidence="2 3">
    <name type="scientific">Streptomyces polychromogenes</name>
    <dbReference type="NCBI Taxonomy" id="67342"/>
    <lineage>
        <taxon>Bacteria</taxon>
        <taxon>Bacillati</taxon>
        <taxon>Actinomycetota</taxon>
        <taxon>Actinomycetes</taxon>
        <taxon>Kitasatosporales</taxon>
        <taxon>Streptomycetaceae</taxon>
        <taxon>Streptomyces</taxon>
    </lineage>
</organism>
<evidence type="ECO:0008006" key="4">
    <source>
        <dbReference type="Google" id="ProtNLM"/>
    </source>
</evidence>
<evidence type="ECO:0000256" key="1">
    <source>
        <dbReference type="SAM" id="MobiDB-lite"/>
    </source>
</evidence>
<sequence>MDTVTLLARALKLPVVELLELRRTAAEETGAASADVPGPGRPIGQWEPHDHPAGPGQSTSGAVGVRVLPGYVRREHDQVLSDVVAEAAEGHSGIVVLVGTSSTGKTRACW</sequence>
<comment type="caution">
    <text evidence="2">The sequence shown here is derived from an EMBL/GenBank/DDBJ whole genome shotgun (WGS) entry which is preliminary data.</text>
</comment>
<proteinExistence type="predicted"/>
<name>A0ABN0V261_9ACTN</name>
<dbReference type="EMBL" id="BAAABV010000005">
    <property type="protein sequence ID" value="GAA0271363.1"/>
    <property type="molecule type" value="Genomic_DNA"/>
</dbReference>
<protein>
    <recommendedName>
        <fullName evidence="4">HTH cro/C1-type domain-containing protein</fullName>
    </recommendedName>
</protein>
<dbReference type="Proteomes" id="UP001501867">
    <property type="component" value="Unassembled WGS sequence"/>
</dbReference>
<evidence type="ECO:0000313" key="3">
    <source>
        <dbReference type="Proteomes" id="UP001501867"/>
    </source>
</evidence>
<reference evidence="2 3" key="1">
    <citation type="journal article" date="2019" name="Int. J. Syst. Evol. Microbiol.">
        <title>The Global Catalogue of Microorganisms (GCM) 10K type strain sequencing project: providing services to taxonomists for standard genome sequencing and annotation.</title>
        <authorList>
            <consortium name="The Broad Institute Genomics Platform"/>
            <consortium name="The Broad Institute Genome Sequencing Center for Infectious Disease"/>
            <person name="Wu L."/>
            <person name="Ma J."/>
        </authorList>
    </citation>
    <scope>NUCLEOTIDE SEQUENCE [LARGE SCALE GENOMIC DNA]</scope>
    <source>
        <strain evidence="2 3">JCM 4505</strain>
    </source>
</reference>
<gene>
    <name evidence="2" type="ORF">GCM10010302_06180</name>
</gene>
<evidence type="ECO:0000313" key="2">
    <source>
        <dbReference type="EMBL" id="GAA0271363.1"/>
    </source>
</evidence>
<feature type="region of interest" description="Disordered" evidence="1">
    <location>
        <begin position="26"/>
        <end position="62"/>
    </location>
</feature>
<accession>A0ABN0V261</accession>